<sequence length="95" mass="10929">MIKNIKLQTQTVNIRNYVISGGELVYTNRPSKRGEGTEKKKKKKKKNVRLNLPSREVHNDIPTFVKGHVMRRRKPGSRDGVSNRHQPRSVVLMPA</sequence>
<organism evidence="2 3">
    <name type="scientific">Cardiocondyla obscurior</name>
    <dbReference type="NCBI Taxonomy" id="286306"/>
    <lineage>
        <taxon>Eukaryota</taxon>
        <taxon>Metazoa</taxon>
        <taxon>Ecdysozoa</taxon>
        <taxon>Arthropoda</taxon>
        <taxon>Hexapoda</taxon>
        <taxon>Insecta</taxon>
        <taxon>Pterygota</taxon>
        <taxon>Neoptera</taxon>
        <taxon>Endopterygota</taxon>
        <taxon>Hymenoptera</taxon>
        <taxon>Apocrita</taxon>
        <taxon>Aculeata</taxon>
        <taxon>Formicoidea</taxon>
        <taxon>Formicidae</taxon>
        <taxon>Myrmicinae</taxon>
        <taxon>Cardiocondyla</taxon>
    </lineage>
</organism>
<comment type="caution">
    <text evidence="2">The sequence shown here is derived from an EMBL/GenBank/DDBJ whole genome shotgun (WGS) entry which is preliminary data.</text>
</comment>
<dbReference type="Proteomes" id="UP001430953">
    <property type="component" value="Unassembled WGS sequence"/>
</dbReference>
<keyword evidence="3" id="KW-1185">Reference proteome</keyword>
<dbReference type="AlphaFoldDB" id="A0AAW2F6G0"/>
<reference evidence="2 3" key="1">
    <citation type="submission" date="2023-03" db="EMBL/GenBank/DDBJ databases">
        <title>High recombination rates correlate with genetic variation in Cardiocondyla obscurior ants.</title>
        <authorList>
            <person name="Errbii M."/>
        </authorList>
    </citation>
    <scope>NUCLEOTIDE SEQUENCE [LARGE SCALE GENOMIC DNA]</scope>
    <source>
        <strain evidence="2">Alpha-2009</strain>
        <tissue evidence="2">Whole body</tissue>
    </source>
</reference>
<gene>
    <name evidence="2" type="ORF">PUN28_013750</name>
</gene>
<feature type="compositionally biased region" description="Basic residues" evidence="1">
    <location>
        <begin position="39"/>
        <end position="48"/>
    </location>
</feature>
<feature type="region of interest" description="Disordered" evidence="1">
    <location>
        <begin position="26"/>
        <end position="50"/>
    </location>
</feature>
<evidence type="ECO:0000313" key="2">
    <source>
        <dbReference type="EMBL" id="KAL0110306.1"/>
    </source>
</evidence>
<proteinExistence type="predicted"/>
<evidence type="ECO:0000313" key="3">
    <source>
        <dbReference type="Proteomes" id="UP001430953"/>
    </source>
</evidence>
<feature type="region of interest" description="Disordered" evidence="1">
    <location>
        <begin position="71"/>
        <end position="95"/>
    </location>
</feature>
<protein>
    <submittedName>
        <fullName evidence="2">Uncharacterized protein</fullName>
    </submittedName>
</protein>
<name>A0AAW2F6G0_9HYME</name>
<accession>A0AAW2F6G0</accession>
<dbReference type="EMBL" id="JADYXP020000014">
    <property type="protein sequence ID" value="KAL0110306.1"/>
    <property type="molecule type" value="Genomic_DNA"/>
</dbReference>
<evidence type="ECO:0000256" key="1">
    <source>
        <dbReference type="SAM" id="MobiDB-lite"/>
    </source>
</evidence>